<keyword evidence="3 5" id="KW-1133">Transmembrane helix</keyword>
<proteinExistence type="predicted"/>
<name>A0A4V3RZK9_9PROT</name>
<feature type="transmembrane region" description="Helical" evidence="5">
    <location>
        <begin position="283"/>
        <end position="305"/>
    </location>
</feature>
<evidence type="ECO:0000256" key="1">
    <source>
        <dbReference type="ARBA" id="ARBA00004141"/>
    </source>
</evidence>
<sequence>MSQQPGEILAQSRMGTMQIVAVALCVLLNALDGFDVLSISFAAPGIAEEWNITRGALGVVLSMELIGMAVGSVLLGRTADLIGRRPTIQLCLIVMVAGMFLVPFANGLTELSAYRLMTGLGIGGMLASINAMAAEYSNARWRTLAVTVMAAGYPLGAIVGGSISSVLLAQFDWRAIFFFGGAVTALFLPLVSMLLPESIEYLDRRRPSGALERINKTLTRMGHATVSRLADIPESTDAKGFRQLFSPALARITVLLTVAYFAHIMTFYFILKWIPKIVVDLGYAPSLAGGVLVAANIGGMAGSLLLGLLSVRFNTRWLVIGALGLAFVTVTYFGLGQATLGQLALVSAVAGFCTNSAVVGLYALFVQSFPTEVRASGTGFAIGMGRGGAALGPILAGFLFETGFGLSTVALIMASGSLVAMVALLMLGRPRAAA</sequence>
<evidence type="ECO:0000256" key="3">
    <source>
        <dbReference type="ARBA" id="ARBA00022989"/>
    </source>
</evidence>
<evidence type="ECO:0000256" key="2">
    <source>
        <dbReference type="ARBA" id="ARBA00022692"/>
    </source>
</evidence>
<keyword evidence="8" id="KW-1185">Reference proteome</keyword>
<evidence type="ECO:0000313" key="7">
    <source>
        <dbReference type="EMBL" id="TGY94659.1"/>
    </source>
</evidence>
<evidence type="ECO:0000259" key="6">
    <source>
        <dbReference type="PROSITE" id="PS50850"/>
    </source>
</evidence>
<dbReference type="PROSITE" id="PS50850">
    <property type="entry name" value="MFS"/>
    <property type="match status" value="1"/>
</dbReference>
<feature type="transmembrane region" description="Helical" evidence="5">
    <location>
        <begin position="248"/>
        <end position="271"/>
    </location>
</feature>
<dbReference type="InterPro" id="IPR020846">
    <property type="entry name" value="MFS_dom"/>
</dbReference>
<protein>
    <submittedName>
        <fullName evidence="7">MFS transporter</fullName>
    </submittedName>
</protein>
<keyword evidence="4 5" id="KW-0472">Membrane</keyword>
<feature type="transmembrane region" description="Helical" evidence="5">
    <location>
        <begin position="377"/>
        <end position="400"/>
    </location>
</feature>
<dbReference type="InterPro" id="IPR036259">
    <property type="entry name" value="MFS_trans_sf"/>
</dbReference>
<dbReference type="PANTHER" id="PTHR23508:SF10">
    <property type="entry name" value="CARBOXYLIC ACID TRANSPORTER PROTEIN HOMOLOG"/>
    <property type="match status" value="1"/>
</dbReference>
<feature type="transmembrane region" description="Helical" evidence="5">
    <location>
        <begin position="144"/>
        <end position="169"/>
    </location>
</feature>
<keyword evidence="2 5" id="KW-0812">Transmembrane</keyword>
<feature type="transmembrane region" description="Helical" evidence="5">
    <location>
        <begin position="317"/>
        <end position="335"/>
    </location>
</feature>
<evidence type="ECO:0000313" key="8">
    <source>
        <dbReference type="Proteomes" id="UP000305451"/>
    </source>
</evidence>
<feature type="transmembrane region" description="Helical" evidence="5">
    <location>
        <begin position="55"/>
        <end position="75"/>
    </location>
</feature>
<evidence type="ECO:0000256" key="4">
    <source>
        <dbReference type="ARBA" id="ARBA00023136"/>
    </source>
</evidence>
<dbReference type="InterPro" id="IPR011701">
    <property type="entry name" value="MFS"/>
</dbReference>
<comment type="caution">
    <text evidence="7">The sequence shown here is derived from an EMBL/GenBank/DDBJ whole genome shotgun (WGS) entry which is preliminary data.</text>
</comment>
<feature type="transmembrane region" description="Helical" evidence="5">
    <location>
        <begin position="341"/>
        <end position="365"/>
    </location>
</feature>
<dbReference type="GO" id="GO:0046943">
    <property type="term" value="F:carboxylic acid transmembrane transporter activity"/>
    <property type="evidence" value="ECO:0007669"/>
    <property type="project" value="TreeGrafter"/>
</dbReference>
<feature type="transmembrane region" description="Helical" evidence="5">
    <location>
        <begin position="406"/>
        <end position="427"/>
    </location>
</feature>
<dbReference type="EMBL" id="SRXV01000001">
    <property type="protein sequence ID" value="TGY94659.1"/>
    <property type="molecule type" value="Genomic_DNA"/>
</dbReference>
<organism evidence="7 8">
    <name type="scientific">Marinicauda pacifica</name>
    <dbReference type="NCBI Taxonomy" id="1133559"/>
    <lineage>
        <taxon>Bacteria</taxon>
        <taxon>Pseudomonadati</taxon>
        <taxon>Pseudomonadota</taxon>
        <taxon>Alphaproteobacteria</taxon>
        <taxon>Maricaulales</taxon>
        <taxon>Maricaulaceae</taxon>
        <taxon>Marinicauda</taxon>
    </lineage>
</organism>
<reference evidence="7 8" key="1">
    <citation type="journal article" date="2013" name="Int. J. Syst. Evol. Microbiol.">
        <title>Marinicauda pacifica gen. nov., sp. nov., a prosthecate alphaproteobacterium of the family Hyphomonadaceae isolated from deep seawater.</title>
        <authorList>
            <person name="Zhang X.Y."/>
            <person name="Li G.W."/>
            <person name="Wang C.S."/>
            <person name="Zhang Y.J."/>
            <person name="Xu X.W."/>
            <person name="Li H."/>
            <person name="Liu A."/>
            <person name="Liu C."/>
            <person name="Xie B.B."/>
            <person name="Qin Q.L."/>
            <person name="Xu Z."/>
            <person name="Chen X.L."/>
            <person name="Zhou B.C."/>
            <person name="Zhang Y.Z."/>
        </authorList>
    </citation>
    <scope>NUCLEOTIDE SEQUENCE [LARGE SCALE GENOMIC DNA]</scope>
    <source>
        <strain evidence="7 8">P-1 km-3</strain>
    </source>
</reference>
<dbReference type="GO" id="GO:0005886">
    <property type="term" value="C:plasma membrane"/>
    <property type="evidence" value="ECO:0007669"/>
    <property type="project" value="TreeGrafter"/>
</dbReference>
<feature type="transmembrane region" description="Helical" evidence="5">
    <location>
        <begin position="87"/>
        <end position="106"/>
    </location>
</feature>
<feature type="domain" description="Major facilitator superfamily (MFS) profile" evidence="6">
    <location>
        <begin position="21"/>
        <end position="432"/>
    </location>
</feature>
<dbReference type="AlphaFoldDB" id="A0A4V3RZK9"/>
<dbReference type="SUPFAM" id="SSF103473">
    <property type="entry name" value="MFS general substrate transporter"/>
    <property type="match status" value="1"/>
</dbReference>
<feature type="transmembrane region" description="Helical" evidence="5">
    <location>
        <begin position="112"/>
        <end position="132"/>
    </location>
</feature>
<gene>
    <name evidence="7" type="ORF">E5162_05145</name>
</gene>
<accession>A0A4V3RZK9</accession>
<evidence type="ECO:0000256" key="5">
    <source>
        <dbReference type="SAM" id="Phobius"/>
    </source>
</evidence>
<comment type="subcellular location">
    <subcellularLocation>
        <location evidence="1">Membrane</location>
        <topology evidence="1">Multi-pass membrane protein</topology>
    </subcellularLocation>
</comment>
<dbReference type="Pfam" id="PF07690">
    <property type="entry name" value="MFS_1"/>
    <property type="match status" value="1"/>
</dbReference>
<dbReference type="RefSeq" id="WP_135943856.1">
    <property type="nucleotide sequence ID" value="NZ_BMEI01000001.1"/>
</dbReference>
<feature type="transmembrane region" description="Helical" evidence="5">
    <location>
        <begin position="175"/>
        <end position="196"/>
    </location>
</feature>
<feature type="transmembrane region" description="Helical" evidence="5">
    <location>
        <begin position="20"/>
        <end position="43"/>
    </location>
</feature>
<dbReference type="Gene3D" id="1.20.1250.20">
    <property type="entry name" value="MFS general substrate transporter like domains"/>
    <property type="match status" value="1"/>
</dbReference>
<dbReference type="PANTHER" id="PTHR23508">
    <property type="entry name" value="CARBOXYLIC ACID TRANSPORTER PROTEIN HOMOLOG"/>
    <property type="match status" value="1"/>
</dbReference>
<dbReference type="OrthoDB" id="9800416at2"/>
<dbReference type="Proteomes" id="UP000305451">
    <property type="component" value="Unassembled WGS sequence"/>
</dbReference>